<dbReference type="Gene3D" id="1.10.150.870">
    <property type="match status" value="1"/>
</dbReference>
<keyword evidence="4" id="KW-0235">DNA replication</keyword>
<feature type="domain" description="Polymerase/histidinol phosphatase N-terminal" evidence="7">
    <location>
        <begin position="7"/>
        <end position="74"/>
    </location>
</feature>
<dbReference type="NCBIfam" id="NF005516">
    <property type="entry name" value="PRK07135.1"/>
    <property type="match status" value="1"/>
</dbReference>
<dbReference type="RefSeq" id="WP_154221710.1">
    <property type="nucleotide sequence ID" value="NZ_CP034544.1"/>
</dbReference>
<dbReference type="GO" id="GO:0003887">
    <property type="term" value="F:DNA-directed DNA polymerase activity"/>
    <property type="evidence" value="ECO:0007669"/>
    <property type="project" value="UniProtKB-KW"/>
</dbReference>
<evidence type="ECO:0000259" key="7">
    <source>
        <dbReference type="SMART" id="SM00481"/>
    </source>
</evidence>
<dbReference type="Pfam" id="PF14579">
    <property type="entry name" value="HHH_6"/>
    <property type="match status" value="1"/>
</dbReference>
<dbReference type="PANTHER" id="PTHR32294">
    <property type="entry name" value="DNA POLYMERASE III SUBUNIT ALPHA"/>
    <property type="match status" value="1"/>
</dbReference>
<organism evidence="8 9">
    <name type="scientific">Mycoplasmopsis synoviae</name>
    <name type="common">Mycoplasma synoviae</name>
    <dbReference type="NCBI Taxonomy" id="2109"/>
    <lineage>
        <taxon>Bacteria</taxon>
        <taxon>Bacillati</taxon>
        <taxon>Mycoplasmatota</taxon>
        <taxon>Mycoplasmoidales</taxon>
        <taxon>Metamycoplasmataceae</taxon>
        <taxon>Mycoplasmopsis</taxon>
    </lineage>
</organism>
<name>A0AAX3EZY8_MYCSY</name>
<dbReference type="Proteomes" id="UP001164481">
    <property type="component" value="Chromosome"/>
</dbReference>
<evidence type="ECO:0000313" key="8">
    <source>
        <dbReference type="EMBL" id="UZW64293.1"/>
    </source>
</evidence>
<dbReference type="NCBIfam" id="TIGR00594">
    <property type="entry name" value="polc"/>
    <property type="match status" value="1"/>
</dbReference>
<keyword evidence="5" id="KW-0239">DNA-directed DNA polymerase</keyword>
<dbReference type="EC" id="2.7.7.7" evidence="1"/>
<dbReference type="GO" id="GO:0006260">
    <property type="term" value="P:DNA replication"/>
    <property type="evidence" value="ECO:0007669"/>
    <property type="project" value="UniProtKB-KW"/>
</dbReference>
<sequence>MNNKKPIYLHLKTEFSFLNSAIRLNKLFNLIESQKIEYLAITDKENLYALPYLLEFREKYKFKLIIGCEFELDNKLEVIILAKNLAGYKLINELIYQKSNNNSINLSDLNSENIFVIDSDTNGYLKNKKSLEVELSNFFYNSKFQLENKDNVVYAPVKKIIDKFENFTLNILDKIREEFKENNNFDDFYSEEEFNDLDEKIYQNTLNLADQCFELEIDKEIKLPEFSSNSKEEIESKIKASERTKYLLLNYDKDLVIERINYELSIIKEQNFVDYFLIIADALSWARKNKISIGPGRGSVSGSLVAYVLEITDVNPLDFDLLFERFLNTKRVTYPDIDIDIQDDRRSEVLDYIFEKYGQKRCALITTFSTLGAKSAIKDVGRMLGISNSEVNLVTKTINDFDKNLTLESEYNKRNSKYKAIVSKYENLHEYATYIEGLYRQTGVHAAGIVIANNDITNYFPINKVLDKYNQVQLSLENLEKYGLIKIDFLGLKNLTIVKNIENLINPKLHFDNVINQNLNKFIDHKTFSILNDLKTEGIFQLESDGMKRAISQVKIDSFEDIYAIISLYRPGPSQYIPIYGKNKKDPSQIEKVHPIYDKIVAPTFGIIVYQEQIMQIAQEVAGLSFSEADLLRRAISKKNSQELKSYKTKFFEGGAKNNVSSDLLNRIYSNIEKFADYGFNKSHAVAYAVLALKLAFYKARYPFIFYKVLLDNSFSSQENTSKYVQEATKLKIKINAADINISSLNTVEENNNLYLSFLTIKGFGENSATKLIQERNRAGKFKNFFDAAIRLGMIGIKKATLSLLINANIFRSFGNINTLINSLEDVSNFVDLINKKVKKAFMTLDKSEQTDGKWISLYEDFAREEQFPNILDEVEISDKEIMDLETKAYGISLSVIDEAKVENEFSLNSLNENETRNFNVILEEFDVKLNTNSKKVKINDGKVSKFAFVSDYSLSIFNKELLNKKINVTVTLKKSRSNFKYLLLEKWSL</sequence>
<dbReference type="Gene3D" id="3.20.20.140">
    <property type="entry name" value="Metal-dependent hydrolases"/>
    <property type="match status" value="1"/>
</dbReference>
<gene>
    <name evidence="8" type="primary">dnaE</name>
    <name evidence="8" type="ORF">OIE46_02850</name>
</gene>
<dbReference type="InterPro" id="IPR004805">
    <property type="entry name" value="DnaE2/DnaE/PolC"/>
</dbReference>
<keyword evidence="2 8" id="KW-0808">Transferase</keyword>
<dbReference type="InterPro" id="IPR004013">
    <property type="entry name" value="PHP_dom"/>
</dbReference>
<dbReference type="Pfam" id="PF17657">
    <property type="entry name" value="DNA_pol3_finger"/>
    <property type="match status" value="1"/>
</dbReference>
<dbReference type="EMBL" id="CP107525">
    <property type="protein sequence ID" value="UZW64293.1"/>
    <property type="molecule type" value="Genomic_DNA"/>
</dbReference>
<evidence type="ECO:0000256" key="6">
    <source>
        <dbReference type="ARBA" id="ARBA00049244"/>
    </source>
</evidence>
<dbReference type="PANTHER" id="PTHR32294:SF0">
    <property type="entry name" value="DNA POLYMERASE III SUBUNIT ALPHA"/>
    <property type="match status" value="1"/>
</dbReference>
<evidence type="ECO:0000256" key="1">
    <source>
        <dbReference type="ARBA" id="ARBA00012417"/>
    </source>
</evidence>
<evidence type="ECO:0000256" key="2">
    <source>
        <dbReference type="ARBA" id="ARBA00022679"/>
    </source>
</evidence>
<dbReference type="Pfam" id="PF07733">
    <property type="entry name" value="DNA_pol3_alpha"/>
    <property type="match status" value="1"/>
</dbReference>
<accession>A0AAX3EZY8</accession>
<dbReference type="Gene3D" id="1.10.10.1600">
    <property type="entry name" value="Bacterial DNA polymerase III alpha subunit, thumb domain"/>
    <property type="match status" value="1"/>
</dbReference>
<dbReference type="AlphaFoldDB" id="A0AAX3EZY8"/>
<dbReference type="InterPro" id="IPR040982">
    <property type="entry name" value="DNA_pol3_finger"/>
</dbReference>
<dbReference type="SUPFAM" id="SSF89550">
    <property type="entry name" value="PHP domain-like"/>
    <property type="match status" value="1"/>
</dbReference>
<dbReference type="InterPro" id="IPR016195">
    <property type="entry name" value="Pol/histidinol_Pase-like"/>
</dbReference>
<protein>
    <recommendedName>
        <fullName evidence="1">DNA-directed DNA polymerase</fullName>
        <ecNumber evidence="1">2.7.7.7</ecNumber>
    </recommendedName>
</protein>
<evidence type="ECO:0000256" key="5">
    <source>
        <dbReference type="ARBA" id="ARBA00022932"/>
    </source>
</evidence>
<dbReference type="InterPro" id="IPR003141">
    <property type="entry name" value="Pol/His_phosphatase_N"/>
</dbReference>
<evidence type="ECO:0000256" key="3">
    <source>
        <dbReference type="ARBA" id="ARBA00022695"/>
    </source>
</evidence>
<evidence type="ECO:0000256" key="4">
    <source>
        <dbReference type="ARBA" id="ARBA00022705"/>
    </source>
</evidence>
<proteinExistence type="predicted"/>
<dbReference type="GO" id="GO:0008408">
    <property type="term" value="F:3'-5' exonuclease activity"/>
    <property type="evidence" value="ECO:0007669"/>
    <property type="project" value="InterPro"/>
</dbReference>
<dbReference type="InterPro" id="IPR041931">
    <property type="entry name" value="DNA_pol3_alpha_thumb_dom"/>
</dbReference>
<comment type="catalytic activity">
    <reaction evidence="6">
        <text>DNA(n) + a 2'-deoxyribonucleoside 5'-triphosphate = DNA(n+1) + diphosphate</text>
        <dbReference type="Rhea" id="RHEA:22508"/>
        <dbReference type="Rhea" id="RHEA-COMP:17339"/>
        <dbReference type="Rhea" id="RHEA-COMP:17340"/>
        <dbReference type="ChEBI" id="CHEBI:33019"/>
        <dbReference type="ChEBI" id="CHEBI:61560"/>
        <dbReference type="ChEBI" id="CHEBI:173112"/>
        <dbReference type="EC" id="2.7.7.7"/>
    </reaction>
</comment>
<keyword evidence="3 8" id="KW-0548">Nucleotidyltransferase</keyword>
<dbReference type="InterPro" id="IPR011708">
    <property type="entry name" value="DNA_pol3_alpha_NTPase_dom"/>
</dbReference>
<dbReference type="Pfam" id="PF02811">
    <property type="entry name" value="PHP"/>
    <property type="match status" value="1"/>
</dbReference>
<dbReference type="InterPro" id="IPR029460">
    <property type="entry name" value="DNAPol_HHH"/>
</dbReference>
<dbReference type="SMART" id="SM00481">
    <property type="entry name" value="POLIIIAc"/>
    <property type="match status" value="1"/>
</dbReference>
<reference evidence="8" key="1">
    <citation type="submission" date="2022-10" db="EMBL/GenBank/DDBJ databases">
        <authorList>
            <person name="Wei X."/>
        </authorList>
    </citation>
    <scope>NUCLEOTIDE SEQUENCE</scope>
    <source>
        <strain evidence="8">SD2</strain>
    </source>
</reference>
<evidence type="ECO:0000313" key="9">
    <source>
        <dbReference type="Proteomes" id="UP001164481"/>
    </source>
</evidence>
<reference evidence="8" key="2">
    <citation type="submission" date="2022-11" db="EMBL/GenBank/DDBJ databases">
        <title>complete genomes of mycoplasma synoviae ZX313 strain and SD2 strain.</title>
        <authorList>
            <person name="Zhong Q."/>
        </authorList>
    </citation>
    <scope>NUCLEOTIDE SEQUENCE</scope>
    <source>
        <strain evidence="8">SD2</strain>
    </source>
</reference>